<sequence length="128" mass="13661">MVDEPDPERLRALEARLARVRAKPEKTPSTKGKAFSQGEMAWRMVIELVTGMLIGLSIGFGLDHVFGTRPIFLAVFALLGFAAGVRTMMGTAKAMAARHDETTAAQAVRETTAADAARTAEKDEGGNG</sequence>
<keyword evidence="1" id="KW-0406">Ion transport</keyword>
<protein>
    <recommendedName>
        <fullName evidence="1">ATP synthase protein I</fullName>
    </recommendedName>
</protein>
<evidence type="ECO:0000256" key="2">
    <source>
        <dbReference type="SAM" id="MobiDB-lite"/>
    </source>
</evidence>
<evidence type="ECO:0000256" key="1">
    <source>
        <dbReference type="PIRNR" id="PIRNR032126"/>
    </source>
</evidence>
<accession>A0A8K0VAY2</accession>
<feature type="compositionally biased region" description="Basic and acidic residues" evidence="2">
    <location>
        <begin position="118"/>
        <end position="128"/>
    </location>
</feature>
<dbReference type="RefSeq" id="WP_202689705.1">
    <property type="nucleotide sequence ID" value="NZ_JAESVN010000008.1"/>
</dbReference>
<dbReference type="EMBL" id="JAESVN010000008">
    <property type="protein sequence ID" value="MBL4918727.1"/>
    <property type="molecule type" value="Genomic_DNA"/>
</dbReference>
<feature type="transmembrane region" description="Helical" evidence="3">
    <location>
        <begin position="41"/>
        <end position="60"/>
    </location>
</feature>
<dbReference type="InterPro" id="IPR032820">
    <property type="entry name" value="ATPase_put"/>
</dbReference>
<name>A0A8K0VAY2_9RHOB</name>
<keyword evidence="5" id="KW-1185">Reference proteome</keyword>
<keyword evidence="1" id="KW-0375">Hydrogen ion transport</keyword>
<reference evidence="4" key="1">
    <citation type="submission" date="2021-01" db="EMBL/GenBank/DDBJ databases">
        <title>Tabrizicola alba sp. nov. a motile alkaliphilic bacterium isolated from a soda lake.</title>
        <authorList>
            <person name="Szuroczki S."/>
            <person name="Abbaszade G."/>
            <person name="Schumann P."/>
            <person name="Toth E."/>
        </authorList>
    </citation>
    <scope>NUCLEOTIDE SEQUENCE</scope>
    <source>
        <strain evidence="4">DMG-N-6</strain>
    </source>
</reference>
<gene>
    <name evidence="4" type="ORF">JL811_15990</name>
</gene>
<proteinExistence type="inferred from homology"/>
<keyword evidence="1 3" id="KW-0472">Membrane</keyword>
<evidence type="ECO:0000313" key="5">
    <source>
        <dbReference type="Proteomes" id="UP000648908"/>
    </source>
</evidence>
<comment type="caution">
    <text evidence="4">The sequence shown here is derived from an EMBL/GenBank/DDBJ whole genome shotgun (WGS) entry which is preliminary data.</text>
</comment>
<keyword evidence="3" id="KW-1133">Transmembrane helix</keyword>
<dbReference type="Proteomes" id="UP000648908">
    <property type="component" value="Unassembled WGS sequence"/>
</dbReference>
<dbReference type="GO" id="GO:1902600">
    <property type="term" value="P:proton transmembrane transport"/>
    <property type="evidence" value="ECO:0007669"/>
    <property type="project" value="UniProtKB-KW"/>
</dbReference>
<keyword evidence="3" id="KW-0812">Transmembrane</keyword>
<comment type="function">
    <text evidence="1">A possible function for this protein is to guide the assembly of the membrane sector of the ATPase enzyme complex.</text>
</comment>
<organism evidence="4 5">
    <name type="scientific">Szabonella alba</name>
    <dbReference type="NCBI Taxonomy" id="2804194"/>
    <lineage>
        <taxon>Bacteria</taxon>
        <taxon>Pseudomonadati</taxon>
        <taxon>Pseudomonadota</taxon>
        <taxon>Alphaproteobacteria</taxon>
        <taxon>Rhodobacterales</taxon>
        <taxon>Paracoccaceae</taxon>
        <taxon>Szabonella</taxon>
    </lineage>
</organism>
<dbReference type="GO" id="GO:0045259">
    <property type="term" value="C:proton-transporting ATP synthase complex"/>
    <property type="evidence" value="ECO:0007669"/>
    <property type="project" value="UniProtKB-UniRule"/>
</dbReference>
<dbReference type="Pfam" id="PF09527">
    <property type="entry name" value="ATPase_gene1"/>
    <property type="match status" value="1"/>
</dbReference>
<dbReference type="AlphaFoldDB" id="A0A8K0VAY2"/>
<dbReference type="PIRSF" id="PIRSF032126">
    <property type="entry name" value="F0F1_ATP_synthase_subunit_I"/>
    <property type="match status" value="1"/>
</dbReference>
<evidence type="ECO:0000313" key="4">
    <source>
        <dbReference type="EMBL" id="MBL4918727.1"/>
    </source>
</evidence>
<comment type="similarity">
    <text evidence="1">Belongs to the bacterial AtpI family.</text>
</comment>
<keyword evidence="1" id="KW-0813">Transport</keyword>
<evidence type="ECO:0000256" key="3">
    <source>
        <dbReference type="SAM" id="Phobius"/>
    </source>
</evidence>
<feature type="compositionally biased region" description="Low complexity" evidence="2">
    <location>
        <begin position="103"/>
        <end position="117"/>
    </location>
</feature>
<dbReference type="InterPro" id="IPR016989">
    <property type="entry name" value="Atp1_alphaprobac"/>
</dbReference>
<feature type="region of interest" description="Disordered" evidence="2">
    <location>
        <begin position="103"/>
        <end position="128"/>
    </location>
</feature>
<feature type="transmembrane region" description="Helical" evidence="3">
    <location>
        <begin position="66"/>
        <end position="85"/>
    </location>
</feature>